<evidence type="ECO:0000313" key="3">
    <source>
        <dbReference type="EMBL" id="KAF0303696.1"/>
    </source>
</evidence>
<proteinExistence type="predicted"/>
<dbReference type="AlphaFoldDB" id="A0A6A4W8M6"/>
<dbReference type="GO" id="GO:0004888">
    <property type="term" value="F:transmembrane signaling receptor activity"/>
    <property type="evidence" value="ECO:0007669"/>
    <property type="project" value="InterPro"/>
</dbReference>
<feature type="signal peptide" evidence="1">
    <location>
        <begin position="1"/>
        <end position="17"/>
    </location>
</feature>
<evidence type="ECO:0000313" key="4">
    <source>
        <dbReference type="Proteomes" id="UP000440578"/>
    </source>
</evidence>
<dbReference type="InterPro" id="IPR006202">
    <property type="entry name" value="Neur_chan_lig-bd"/>
</dbReference>
<feature type="chain" id="PRO_5025650669" evidence="1">
    <location>
        <begin position="18"/>
        <end position="219"/>
    </location>
</feature>
<dbReference type="GO" id="GO:0005230">
    <property type="term" value="F:extracellular ligand-gated monoatomic ion channel activity"/>
    <property type="evidence" value="ECO:0007669"/>
    <property type="project" value="InterPro"/>
</dbReference>
<protein>
    <submittedName>
        <fullName evidence="3">Acetylcholine receptor subunit alpha-type acr-16</fullName>
    </submittedName>
</protein>
<gene>
    <name evidence="3" type="primary">acr-16_1</name>
    <name evidence="3" type="ORF">FJT64_024349</name>
</gene>
<keyword evidence="1" id="KW-0732">Signal</keyword>
<dbReference type="EMBL" id="VIIS01000921">
    <property type="protein sequence ID" value="KAF0303696.1"/>
    <property type="molecule type" value="Genomic_DNA"/>
</dbReference>
<dbReference type="Gene3D" id="2.70.170.10">
    <property type="entry name" value="Neurotransmitter-gated ion-channel ligand-binding domain"/>
    <property type="match status" value="1"/>
</dbReference>
<dbReference type="SUPFAM" id="SSF63712">
    <property type="entry name" value="Nicotinic receptor ligand binding domain-like"/>
    <property type="match status" value="1"/>
</dbReference>
<keyword evidence="3" id="KW-0675">Receptor</keyword>
<dbReference type="GO" id="GO:0016020">
    <property type="term" value="C:membrane"/>
    <property type="evidence" value="ECO:0007669"/>
    <property type="project" value="InterPro"/>
</dbReference>
<evidence type="ECO:0000259" key="2">
    <source>
        <dbReference type="Pfam" id="PF02931"/>
    </source>
</evidence>
<dbReference type="PANTHER" id="PTHR18945">
    <property type="entry name" value="NEUROTRANSMITTER GATED ION CHANNEL"/>
    <property type="match status" value="1"/>
</dbReference>
<dbReference type="InterPro" id="IPR036734">
    <property type="entry name" value="Neur_chan_lig-bd_sf"/>
</dbReference>
<evidence type="ECO:0000256" key="1">
    <source>
        <dbReference type="SAM" id="SignalP"/>
    </source>
</evidence>
<comment type="caution">
    <text evidence="3">The sequence shown here is derived from an EMBL/GenBank/DDBJ whole genome shotgun (WGS) entry which is preliminary data.</text>
</comment>
<dbReference type="Proteomes" id="UP000440578">
    <property type="component" value="Unassembled WGS sequence"/>
</dbReference>
<reference evidence="3 4" key="1">
    <citation type="submission" date="2019-07" db="EMBL/GenBank/DDBJ databases">
        <title>Draft genome assembly of a fouling barnacle, Amphibalanus amphitrite (Darwin, 1854): The first reference genome for Thecostraca.</title>
        <authorList>
            <person name="Kim W."/>
        </authorList>
    </citation>
    <scope>NUCLEOTIDE SEQUENCE [LARGE SCALE GENOMIC DNA]</scope>
    <source>
        <strain evidence="3">SNU_AA5</strain>
        <tissue evidence="3">Soma without cirri and trophi</tissue>
    </source>
</reference>
<dbReference type="Pfam" id="PF02931">
    <property type="entry name" value="Neur_chan_LBD"/>
    <property type="match status" value="1"/>
</dbReference>
<accession>A0A6A4W8M6</accession>
<feature type="domain" description="Neurotransmitter-gated ion-channel ligand-binding" evidence="2">
    <location>
        <begin position="35"/>
        <end position="186"/>
    </location>
</feature>
<dbReference type="OrthoDB" id="6415331at2759"/>
<organism evidence="3 4">
    <name type="scientific">Amphibalanus amphitrite</name>
    <name type="common">Striped barnacle</name>
    <name type="synonym">Balanus amphitrite</name>
    <dbReference type="NCBI Taxonomy" id="1232801"/>
    <lineage>
        <taxon>Eukaryota</taxon>
        <taxon>Metazoa</taxon>
        <taxon>Ecdysozoa</taxon>
        <taxon>Arthropoda</taxon>
        <taxon>Crustacea</taxon>
        <taxon>Multicrustacea</taxon>
        <taxon>Cirripedia</taxon>
        <taxon>Thoracica</taxon>
        <taxon>Thoracicalcarea</taxon>
        <taxon>Balanomorpha</taxon>
        <taxon>Balanoidea</taxon>
        <taxon>Balanidae</taxon>
        <taxon>Amphibalaninae</taxon>
        <taxon>Amphibalanus</taxon>
    </lineage>
</organism>
<name>A0A6A4W8M6_AMPAM</name>
<dbReference type="InterPro" id="IPR006201">
    <property type="entry name" value="Neur_channel"/>
</dbReference>
<sequence>MLRAALCCLALAGLAAGDNEELKLAPLAGPQRHLMVRPVDRHDDQLSVTLGFMPVDIDVDEKELKTTVGGWLFLSWQNSRLAWSGGPVERTRIMPGDMWTPDIYPYNMVPTVSEWLLPTPALVSRSGEVIYVPPVSVQVRCRRQQASNPDRIVCPLKLGSWTYSTDQVDLKRQSNSVDLSGYEPAGRDRVLAERWLPLRPVRARLGPGELGSELWLDQR</sequence>
<keyword evidence="4" id="KW-1185">Reference proteome</keyword>